<comment type="caution">
    <text evidence="2">The sequence shown here is derived from an EMBL/GenBank/DDBJ whole genome shotgun (WGS) entry which is preliminary data.</text>
</comment>
<feature type="domain" description="RAMA" evidence="1">
    <location>
        <begin position="65"/>
        <end position="151"/>
    </location>
</feature>
<evidence type="ECO:0000259" key="1">
    <source>
        <dbReference type="Pfam" id="PF18755"/>
    </source>
</evidence>
<dbReference type="Proteomes" id="UP000646749">
    <property type="component" value="Unassembled WGS sequence"/>
</dbReference>
<dbReference type="Pfam" id="PF18755">
    <property type="entry name" value="RAMA"/>
    <property type="match status" value="1"/>
</dbReference>
<evidence type="ECO:0000313" key="2">
    <source>
        <dbReference type="EMBL" id="GIG86949.1"/>
    </source>
</evidence>
<name>A0ABQ4DWW3_9ACTN</name>
<dbReference type="InterPro" id="IPR040843">
    <property type="entry name" value="RAMA"/>
</dbReference>
<protein>
    <recommendedName>
        <fullName evidence="1">RAMA domain-containing protein</fullName>
    </recommendedName>
</protein>
<evidence type="ECO:0000313" key="3">
    <source>
        <dbReference type="Proteomes" id="UP000646749"/>
    </source>
</evidence>
<gene>
    <name evidence="2" type="ORF">Pen02_18850</name>
</gene>
<proteinExistence type="predicted"/>
<organism evidence="2 3">
    <name type="scientific">Plantactinospora endophytica</name>
    <dbReference type="NCBI Taxonomy" id="673535"/>
    <lineage>
        <taxon>Bacteria</taxon>
        <taxon>Bacillati</taxon>
        <taxon>Actinomycetota</taxon>
        <taxon>Actinomycetes</taxon>
        <taxon>Micromonosporales</taxon>
        <taxon>Micromonosporaceae</taxon>
        <taxon>Plantactinospora</taxon>
    </lineage>
</organism>
<dbReference type="EMBL" id="BONW01000007">
    <property type="protein sequence ID" value="GIG86949.1"/>
    <property type="molecule type" value="Genomic_DNA"/>
</dbReference>
<accession>A0ABQ4DWW3</accession>
<sequence length="166" mass="17915">MPNPPAPDYTQAAVEMKGHSCMPKIFVDTDVIAAITERGKFGETYNDVIREALGLPPLAFQMGGRRLGKPGSLTDLVAVGLLKPGQTLTWHRPNLKQTHEVTVTASGRLRTRTGEVFDSPDACATALAGHPSKGWPNWRTEDGTSLLELRAFLPPDTDKTPPSVDG</sequence>
<keyword evidence="3" id="KW-1185">Reference proteome</keyword>
<dbReference type="RefSeq" id="WP_203865551.1">
    <property type="nucleotide sequence ID" value="NZ_BONW01000007.1"/>
</dbReference>
<reference evidence="2 3" key="1">
    <citation type="submission" date="2021-01" db="EMBL/GenBank/DDBJ databases">
        <title>Whole genome shotgun sequence of Plantactinospora endophytica NBRC 110450.</title>
        <authorList>
            <person name="Komaki H."/>
            <person name="Tamura T."/>
        </authorList>
    </citation>
    <scope>NUCLEOTIDE SEQUENCE [LARGE SCALE GENOMIC DNA]</scope>
    <source>
        <strain evidence="2 3">NBRC 110450</strain>
    </source>
</reference>